<dbReference type="Gene3D" id="2.130.10.10">
    <property type="entry name" value="YVTN repeat-like/Quinoprotein amine dehydrogenase"/>
    <property type="match status" value="1"/>
</dbReference>
<evidence type="ECO:0000313" key="4">
    <source>
        <dbReference type="Proteomes" id="UP000075230"/>
    </source>
</evidence>
<evidence type="ECO:0000256" key="1">
    <source>
        <dbReference type="PROSITE-ProRule" id="PRU00221"/>
    </source>
</evidence>
<organism evidence="3 4">
    <name type="scientific">Aspergillus kawachii</name>
    <name type="common">White koji mold</name>
    <name type="synonym">Aspergillus awamori var. kawachi</name>
    <dbReference type="NCBI Taxonomy" id="1069201"/>
    <lineage>
        <taxon>Eukaryota</taxon>
        <taxon>Fungi</taxon>
        <taxon>Dikarya</taxon>
        <taxon>Ascomycota</taxon>
        <taxon>Pezizomycotina</taxon>
        <taxon>Eurotiomycetes</taxon>
        <taxon>Eurotiomycetidae</taxon>
        <taxon>Eurotiales</taxon>
        <taxon>Aspergillaceae</taxon>
        <taxon>Aspergillus</taxon>
        <taxon>Aspergillus subgen. Circumdati</taxon>
    </lineage>
</organism>
<gene>
    <name evidence="3" type="ORF">RIB2604_00608700</name>
</gene>
<dbReference type="PROSITE" id="PS50082">
    <property type="entry name" value="WD_REPEATS_2"/>
    <property type="match status" value="1"/>
</dbReference>
<dbReference type="EMBL" id="BCWF01000006">
    <property type="protein sequence ID" value="GAT20277.1"/>
    <property type="molecule type" value="Genomic_DNA"/>
</dbReference>
<feature type="repeat" description="WD" evidence="1">
    <location>
        <begin position="11"/>
        <end position="52"/>
    </location>
</feature>
<dbReference type="VEuPathDB" id="FungiDB:ASPFODRAFT_210314"/>
<evidence type="ECO:0000313" key="3">
    <source>
        <dbReference type="EMBL" id="GAT20277.1"/>
    </source>
</evidence>
<reference evidence="3 4" key="1">
    <citation type="journal article" date="2016" name="DNA Res.">
        <title>Genome sequence of Aspergillus luchuensis NBRC 4314.</title>
        <authorList>
            <person name="Yamada O."/>
            <person name="Machida M."/>
            <person name="Hosoyama A."/>
            <person name="Goto M."/>
            <person name="Takahashi T."/>
            <person name="Futagami T."/>
            <person name="Yamagata Y."/>
            <person name="Takeuchi M."/>
            <person name="Kobayashi T."/>
            <person name="Koike H."/>
            <person name="Abe K."/>
            <person name="Asai K."/>
            <person name="Arita M."/>
            <person name="Fujita N."/>
            <person name="Fukuda K."/>
            <person name="Higa K."/>
            <person name="Horikawa H."/>
            <person name="Ishikawa T."/>
            <person name="Jinno K."/>
            <person name="Kato Y."/>
            <person name="Kirimura K."/>
            <person name="Mizutani O."/>
            <person name="Nakasone K."/>
            <person name="Sano M."/>
            <person name="Shiraishi Y."/>
            <person name="Tsukahara M."/>
            <person name="Gomi K."/>
        </authorList>
    </citation>
    <scope>NUCLEOTIDE SEQUENCE [LARGE SCALE GENOMIC DNA]</scope>
    <source>
        <strain evidence="3 4">RIB 2604</strain>
    </source>
</reference>
<dbReference type="SUPFAM" id="SSF50969">
    <property type="entry name" value="YVTN repeat-like/Quinoprotein amine dehydrogenase"/>
    <property type="match status" value="1"/>
</dbReference>
<comment type="caution">
    <text evidence="3">The sequence shown here is derived from an EMBL/GenBank/DDBJ whole genome shotgun (WGS) entry which is preliminary data.</text>
</comment>
<dbReference type="AlphaFoldDB" id="A0A146F274"/>
<proteinExistence type="predicted"/>
<dbReference type="InterPro" id="IPR001680">
    <property type="entry name" value="WD40_rpt"/>
</dbReference>
<dbReference type="InterPro" id="IPR015943">
    <property type="entry name" value="WD40/YVTN_repeat-like_dom_sf"/>
</dbReference>
<dbReference type="InterPro" id="IPR011044">
    <property type="entry name" value="Quino_amine_DH_bsu"/>
</dbReference>
<accession>A0A146F274</accession>
<evidence type="ECO:0000256" key="2">
    <source>
        <dbReference type="SAM" id="MobiDB-lite"/>
    </source>
</evidence>
<keyword evidence="1" id="KW-0853">WD repeat</keyword>
<feature type="region of interest" description="Disordered" evidence="2">
    <location>
        <begin position="1"/>
        <end position="21"/>
    </location>
</feature>
<reference evidence="4" key="2">
    <citation type="submission" date="2016-02" db="EMBL/GenBank/DDBJ databases">
        <title>Genome sequencing of Aspergillus luchuensis NBRC 4314.</title>
        <authorList>
            <person name="Yamada O."/>
        </authorList>
    </citation>
    <scope>NUCLEOTIDE SEQUENCE [LARGE SCALE GENOMIC DNA]</scope>
    <source>
        <strain evidence="4">RIB 2604</strain>
    </source>
</reference>
<dbReference type="Proteomes" id="UP000075230">
    <property type="component" value="Unassembled WGS sequence"/>
</dbReference>
<sequence>MATEAMRPRGRPAHTPGTTVLAYTPDGRRVITGGSNSAIRIYTVGQDGEPKTIDEGVDGHLGIGATVCSLTRYA</sequence>
<protein>
    <submittedName>
        <fullName evidence="3">Chromosome segregation protein</fullName>
    </submittedName>
</protein>
<name>A0A146F274_ASPKA</name>